<dbReference type="EMBL" id="VMGI01000053">
    <property type="protein sequence ID" value="TSC92561.1"/>
    <property type="molecule type" value="Genomic_DNA"/>
</dbReference>
<feature type="non-terminal residue" evidence="1">
    <location>
        <position position="1"/>
    </location>
</feature>
<accession>A0A554LI77</accession>
<organism evidence="1 2">
    <name type="scientific">Candidatus Berkelbacteria bacterium Licking1014_85</name>
    <dbReference type="NCBI Taxonomy" id="2017148"/>
    <lineage>
        <taxon>Bacteria</taxon>
        <taxon>Candidatus Berkelbacteria</taxon>
    </lineage>
</organism>
<reference evidence="1 2" key="1">
    <citation type="submission" date="2017-07" db="EMBL/GenBank/DDBJ databases">
        <title>Mechanisms for carbon and nitrogen cycling indicate functional differentiation within the Candidate Phyla Radiation.</title>
        <authorList>
            <person name="Danczak R.E."/>
            <person name="Johnston M.D."/>
            <person name="Kenah C."/>
            <person name="Slattery M."/>
            <person name="Wrighton K.C."/>
            <person name="Wilkins M.J."/>
        </authorList>
    </citation>
    <scope>NUCLEOTIDE SEQUENCE [LARGE SCALE GENOMIC DNA]</scope>
    <source>
        <strain evidence="1">Licking1014_85</strain>
    </source>
</reference>
<sequence length="590" mass="65528">AEDPDGIYSIDFYMDGAQISGCTWWTSDPAQQLPTVTKDCNIPAEKMTAGEHTIWAKAKDANDMQGESGKVVVKNCSKNKFITASPGEGEINLTPTYDSYFRFLLNNPYDQKVYIDVTLNAEQMAALEKICYGKSASALGDCFEGTGDIGIILEPYESTILFVWPKDYQTLYASGGEERVIPIKLDFSGNGCNWGLKDELGEIIEDNEVLLRINTFKSGLEIEVRDQANFLVSGAKVIISQGSFSNEKITSSDSSDFGSVEFSSLEEGNYNIEVSKGRYSAKKIALIRQGEINYIIVTLPMDIKDYVYLFVYDGCQYGSGRGIAGASIQGSYSMFGTTSNNGIIRLPVGAEATTFLVSASQFDSKTIVIDSQNLSTTISVGLCRKTLQNCENNQPVNICFDDCAKMINSTGYVSQWGEILKNTLNQLENRYKLNMRRVEFGDYAKDAEAFSYDTTIQFTCSYYYDAATGDSNINNELGERDPTHEYGHIYDLKNKISINQKWVDLWNEKDLCSKGMLSKLSFGGDDYLLVNRYEYFAEIFAGHLLNNSIYNLINDSQENITTSCASYLQKLHSFIISPSPNGAGVGNYPL</sequence>
<protein>
    <submittedName>
        <fullName evidence="1">Uncharacterized protein</fullName>
    </submittedName>
</protein>
<dbReference type="Proteomes" id="UP000315589">
    <property type="component" value="Unassembled WGS sequence"/>
</dbReference>
<dbReference type="InterPro" id="IPR013783">
    <property type="entry name" value="Ig-like_fold"/>
</dbReference>
<dbReference type="GO" id="GO:0008237">
    <property type="term" value="F:metallopeptidase activity"/>
    <property type="evidence" value="ECO:0007669"/>
    <property type="project" value="InterPro"/>
</dbReference>
<dbReference type="Gene3D" id="3.40.390.10">
    <property type="entry name" value="Collagenase (Catalytic Domain)"/>
    <property type="match status" value="1"/>
</dbReference>
<name>A0A554LI77_9BACT</name>
<evidence type="ECO:0000313" key="1">
    <source>
        <dbReference type="EMBL" id="TSC92561.1"/>
    </source>
</evidence>
<evidence type="ECO:0000313" key="2">
    <source>
        <dbReference type="Proteomes" id="UP000315589"/>
    </source>
</evidence>
<proteinExistence type="predicted"/>
<comment type="caution">
    <text evidence="1">The sequence shown here is derived from an EMBL/GenBank/DDBJ whole genome shotgun (WGS) entry which is preliminary data.</text>
</comment>
<dbReference type="Gene3D" id="2.60.40.10">
    <property type="entry name" value="Immunoglobulins"/>
    <property type="match status" value="1"/>
</dbReference>
<dbReference type="InterPro" id="IPR024079">
    <property type="entry name" value="MetalloPept_cat_dom_sf"/>
</dbReference>
<dbReference type="AlphaFoldDB" id="A0A554LI77"/>
<dbReference type="SUPFAM" id="SSF55486">
    <property type="entry name" value="Metalloproteases ('zincins'), catalytic domain"/>
    <property type="match status" value="1"/>
</dbReference>
<gene>
    <name evidence="1" type="ORF">CEN91_411</name>
</gene>